<gene>
    <name evidence="12" type="ORF">CFBP498_34290</name>
    <name evidence="13" type="ORF">R4K57_14015</name>
</gene>
<reference evidence="13 15" key="2">
    <citation type="submission" date="2023-10" db="EMBL/GenBank/DDBJ databases">
        <title>A new tool for lettuce pathogen research.</title>
        <authorList>
            <person name="Horton K.N."/>
            <person name="Cseke L.J."/>
            <person name="Badiwe M."/>
            <person name="Tesfaye D."/>
            <person name="Klein A."/>
            <person name="Su J."/>
            <person name="Potnis N."/>
            <person name="Gassmann W."/>
        </authorList>
    </citation>
    <scope>NUCLEOTIDE SEQUENCE [LARGE SCALE GENOMIC DNA]</scope>
    <source>
        <strain evidence="13 15">JSKH1901</strain>
    </source>
</reference>
<dbReference type="AlphaFoldDB" id="A0A6V7ED74"/>
<dbReference type="GO" id="GO:0016779">
    <property type="term" value="F:nucleotidyltransferase activity"/>
    <property type="evidence" value="ECO:0007669"/>
    <property type="project" value="UniProtKB-KW"/>
</dbReference>
<keyword evidence="5" id="KW-0067">ATP-binding</keyword>
<evidence type="ECO:0000313" key="12">
    <source>
        <dbReference type="EMBL" id="CAD0349117.1"/>
    </source>
</evidence>
<evidence type="ECO:0000313" key="14">
    <source>
        <dbReference type="Proteomes" id="UP000515406"/>
    </source>
</evidence>
<dbReference type="GO" id="GO:0046872">
    <property type="term" value="F:metal ion binding"/>
    <property type="evidence" value="ECO:0007669"/>
    <property type="project" value="UniProtKB-KW"/>
</dbReference>
<evidence type="ECO:0000256" key="5">
    <source>
        <dbReference type="ARBA" id="ARBA00022840"/>
    </source>
</evidence>
<dbReference type="InterPro" id="IPR048445">
    <property type="entry name" value="DncV-like_NTFase"/>
</dbReference>
<evidence type="ECO:0000256" key="7">
    <source>
        <dbReference type="ARBA" id="ARBA00023080"/>
    </source>
</evidence>
<evidence type="ECO:0000313" key="15">
    <source>
        <dbReference type="Proteomes" id="UP001187425"/>
    </source>
</evidence>
<evidence type="ECO:0000313" key="13">
    <source>
        <dbReference type="EMBL" id="MDV7249510.1"/>
    </source>
</evidence>
<dbReference type="GO" id="GO:0009117">
    <property type="term" value="P:nucleotide metabolic process"/>
    <property type="evidence" value="ECO:0007669"/>
    <property type="project" value="UniProtKB-KW"/>
</dbReference>
<reference evidence="12 14" key="1">
    <citation type="submission" date="2020-07" db="EMBL/GenBank/DDBJ databases">
        <authorList>
            <person name="Pothier F. J."/>
        </authorList>
    </citation>
    <scope>NUCLEOTIDE SEQUENCE [LARGE SCALE GENOMIC DNA]</scope>
    <source>
        <strain evidence="12 14">CFBP 498</strain>
    </source>
</reference>
<evidence type="ECO:0000259" key="11">
    <source>
        <dbReference type="Pfam" id="PF21654"/>
    </source>
</evidence>
<accession>A0A6V7ED74</accession>
<dbReference type="EMBL" id="LR828257">
    <property type="protein sequence ID" value="CAD0349122.1"/>
    <property type="molecule type" value="Genomic_DNA"/>
</dbReference>
<evidence type="ECO:0000256" key="2">
    <source>
        <dbReference type="ARBA" id="ARBA00022695"/>
    </source>
</evidence>
<evidence type="ECO:0000256" key="6">
    <source>
        <dbReference type="ARBA" id="ARBA00022842"/>
    </source>
</evidence>
<feature type="domain" description="Cyclic GMP-AMP synthase DncV-like nucleotidyltransferase" evidence="11">
    <location>
        <begin position="55"/>
        <end position="139"/>
    </location>
</feature>
<keyword evidence="2" id="KW-0548">Nucleotidyltransferase</keyword>
<keyword evidence="4" id="KW-0547">Nucleotide-binding</keyword>
<evidence type="ECO:0000256" key="1">
    <source>
        <dbReference type="ARBA" id="ARBA00022679"/>
    </source>
</evidence>
<evidence type="ECO:0000256" key="4">
    <source>
        <dbReference type="ARBA" id="ARBA00022741"/>
    </source>
</evidence>
<dbReference type="Proteomes" id="UP001187425">
    <property type="component" value="Unassembled WGS sequence"/>
</dbReference>
<dbReference type="Proteomes" id="UP000515406">
    <property type="component" value="Chromosome"/>
</dbReference>
<evidence type="ECO:0000256" key="9">
    <source>
        <dbReference type="ARBA" id="ARBA00044145"/>
    </source>
</evidence>
<evidence type="ECO:0000256" key="3">
    <source>
        <dbReference type="ARBA" id="ARBA00022723"/>
    </source>
</evidence>
<evidence type="ECO:0000256" key="8">
    <source>
        <dbReference type="ARBA" id="ARBA00023118"/>
    </source>
</evidence>
<dbReference type="EMBL" id="LR828257">
    <property type="protein sequence ID" value="CAD0349117.1"/>
    <property type="molecule type" value="Genomic_DNA"/>
</dbReference>
<organism evidence="12 14">
    <name type="scientific">Xanthomonas hortorum pv. vitians</name>
    <dbReference type="NCBI Taxonomy" id="83224"/>
    <lineage>
        <taxon>Bacteria</taxon>
        <taxon>Pseudomonadati</taxon>
        <taxon>Pseudomonadota</taxon>
        <taxon>Gammaproteobacteria</taxon>
        <taxon>Lysobacterales</taxon>
        <taxon>Lysobacteraceae</taxon>
        <taxon>Xanthomonas</taxon>
    </lineage>
</organism>
<keyword evidence="1" id="KW-0808">Transferase</keyword>
<name>A0A6V7ED74_9XANT</name>
<keyword evidence="6" id="KW-0460">Magnesium</keyword>
<dbReference type="EMBL" id="JAWMQI010000052">
    <property type="protein sequence ID" value="MDV7249510.1"/>
    <property type="molecule type" value="Genomic_DNA"/>
</dbReference>
<dbReference type="Pfam" id="PF21654">
    <property type="entry name" value="DncV-like_NTFase"/>
    <property type="match status" value="1"/>
</dbReference>
<sequence>MTVFDCGEDMEKFHGDKINLSTDERNEMRERRNTGRRRLEIGLDEEEHPQPKITCTQGSYEMHTMVQDPDCDYDIDDGIYFAEDDLVDKLGLPLTPQEAKERVCAALSRDNRFANPAEVFPKCVRQVYSEGYHIDMPVYRIRKEDDGQGGKREVFELAGDGSWDASDARATTWWFRKEVSTRNETNDEEGEQMRRITRLTKGQARSREDWKDETTSGIVITKLVVDNFVSSAGRDDEALLETWKKIHAQLSESTEVAHPVNASNLAELGNAKVGFFRDKLGEALEELAILEKGCTRSEARKAWDGVFDSGYFHKLPDPTVKEDARKAFFIATSDKSDVRNDGNGRFG</sequence>
<comment type="catalytic activity">
    <reaction evidence="10">
        <text>GTP + ATP = 3',3'-cGAMP + 2 diphosphate</text>
        <dbReference type="Rhea" id="RHEA:35647"/>
        <dbReference type="ChEBI" id="CHEBI:30616"/>
        <dbReference type="ChEBI" id="CHEBI:33019"/>
        <dbReference type="ChEBI" id="CHEBI:37565"/>
        <dbReference type="ChEBI" id="CHEBI:71501"/>
    </reaction>
    <physiologicalReaction direction="left-to-right" evidence="10">
        <dbReference type="Rhea" id="RHEA:35648"/>
    </physiologicalReaction>
</comment>
<protein>
    <recommendedName>
        <fullName evidence="9">Cyclic GMP-AMP synthase</fullName>
    </recommendedName>
</protein>
<dbReference type="RefSeq" id="WP_016903118.1">
    <property type="nucleotide sequence ID" value="NZ_JAJTZH010000010.1"/>
</dbReference>
<proteinExistence type="predicted"/>
<dbReference type="GO" id="GO:0005524">
    <property type="term" value="F:ATP binding"/>
    <property type="evidence" value="ECO:0007669"/>
    <property type="project" value="UniProtKB-KW"/>
</dbReference>
<keyword evidence="7" id="KW-0546">Nucleotide metabolism</keyword>
<keyword evidence="3" id="KW-0479">Metal-binding</keyword>
<dbReference type="GO" id="GO:0051607">
    <property type="term" value="P:defense response to virus"/>
    <property type="evidence" value="ECO:0007669"/>
    <property type="project" value="UniProtKB-KW"/>
</dbReference>
<keyword evidence="14" id="KW-1185">Reference proteome</keyword>
<evidence type="ECO:0000256" key="10">
    <source>
        <dbReference type="ARBA" id="ARBA00048304"/>
    </source>
</evidence>
<keyword evidence="8" id="KW-0051">Antiviral defense</keyword>